<reference evidence="1" key="1">
    <citation type="submission" date="2020-04" db="EMBL/GenBank/DDBJ databases">
        <authorList>
            <person name="Chiriac C."/>
            <person name="Salcher M."/>
            <person name="Ghai R."/>
            <person name="Kavagutti S V."/>
        </authorList>
    </citation>
    <scope>NUCLEOTIDE SEQUENCE</scope>
</reference>
<organism evidence="1">
    <name type="scientific">uncultured Caudovirales phage</name>
    <dbReference type="NCBI Taxonomy" id="2100421"/>
    <lineage>
        <taxon>Viruses</taxon>
        <taxon>Duplodnaviria</taxon>
        <taxon>Heunggongvirae</taxon>
        <taxon>Uroviricota</taxon>
        <taxon>Caudoviricetes</taxon>
        <taxon>Peduoviridae</taxon>
        <taxon>Maltschvirus</taxon>
        <taxon>Maltschvirus maltsch</taxon>
    </lineage>
</organism>
<name>A0A6J5L664_9CAUD</name>
<protein>
    <submittedName>
        <fullName evidence="1">Uncharacterized protein</fullName>
    </submittedName>
</protein>
<gene>
    <name evidence="1" type="ORF">UFOVP117_127</name>
</gene>
<proteinExistence type="predicted"/>
<dbReference type="EMBL" id="LR796235">
    <property type="protein sequence ID" value="CAB4129844.1"/>
    <property type="molecule type" value="Genomic_DNA"/>
</dbReference>
<sequence length="53" mass="6325">MGFNKKIVGELQIHEIEMNPENIKYYLNADAILFSSVEVETKFKEYEKQYRPV</sequence>
<evidence type="ECO:0000313" key="1">
    <source>
        <dbReference type="EMBL" id="CAB4129844.1"/>
    </source>
</evidence>
<accession>A0A6J5L664</accession>